<sequence length="85" mass="9749">MGSISYQTSRRLMSAPMMARQFASQPYNPKIVNECKNPSPGKLFRTMRVFGGIAVFFIATPLIVMHFDSKRFEAEMERRRQSNAS</sequence>
<dbReference type="InParanoid" id="A7AM12"/>
<dbReference type="GeneID" id="5479409"/>
<dbReference type="OMA" id="LMSAPMM"/>
<dbReference type="Proteomes" id="UP000002173">
    <property type="component" value="Unassembled WGS sequence"/>
</dbReference>
<keyword evidence="1" id="KW-1133">Transmembrane helix</keyword>
<gene>
    <name evidence="2" type="ORF">BBOV_III000290</name>
</gene>
<keyword evidence="1" id="KW-0472">Membrane</keyword>
<organism evidence="2 3">
    <name type="scientific">Babesia bovis</name>
    <dbReference type="NCBI Taxonomy" id="5865"/>
    <lineage>
        <taxon>Eukaryota</taxon>
        <taxon>Sar</taxon>
        <taxon>Alveolata</taxon>
        <taxon>Apicomplexa</taxon>
        <taxon>Aconoidasida</taxon>
        <taxon>Piroplasmida</taxon>
        <taxon>Babesiidae</taxon>
        <taxon>Babesia</taxon>
    </lineage>
</organism>
<dbReference type="RefSeq" id="XP_001611164.1">
    <property type="nucleotide sequence ID" value="XM_001611114.1"/>
</dbReference>
<reference evidence="3" key="2">
    <citation type="journal article" date="2020" name="Data Brief">
        <title>Transcriptome dataset of Babesia bovis life stages within vertebrate and invertebrate hosts.</title>
        <authorList>
            <person name="Ueti M.W."/>
            <person name="Johnson W.C."/>
            <person name="Kappmeyer L.S."/>
            <person name="Herndon D.R."/>
            <person name="Mousel M.R."/>
            <person name="Reif K.E."/>
            <person name="Taus N.S."/>
            <person name="Ifeonu O.O."/>
            <person name="Silva J.C."/>
            <person name="Suarez C.E."/>
            <person name="Brayton K.A."/>
        </authorList>
    </citation>
    <scope>NUCLEOTIDE SEQUENCE [LARGE SCALE GENOMIC DNA]</scope>
</reference>
<accession>A7AM12</accession>
<dbReference type="KEGG" id="bbo:BBOV_III000290"/>
<proteinExistence type="predicted"/>
<name>A7AM12_BABBO</name>
<dbReference type="AlphaFoldDB" id="A7AM12"/>
<evidence type="ECO:0000256" key="1">
    <source>
        <dbReference type="SAM" id="Phobius"/>
    </source>
</evidence>
<dbReference type="EMBL" id="AAXT01000001">
    <property type="protein sequence ID" value="EDO07596.1"/>
    <property type="molecule type" value="Genomic_DNA"/>
</dbReference>
<reference evidence="3" key="3">
    <citation type="journal article" date="2021" name="Int. J. Parasitol.">
        <title>Comparative analysis of gene expression between Babesia bovis blood stages and kinetes allowed by improved genome annotation.</title>
        <authorList>
            <person name="Ueti M.W."/>
            <person name="Johnson W.C."/>
            <person name="Kappmeyer L.S."/>
            <person name="Herndon D.R."/>
            <person name="Mousel M.R."/>
            <person name="Reif K.E."/>
            <person name="Taus N.S."/>
            <person name="Ifeonu O.O."/>
            <person name="Silva J.C."/>
            <person name="Suarez C.E."/>
            <person name="Brayton K.A."/>
        </authorList>
    </citation>
    <scope>NUCLEOTIDE SEQUENCE [LARGE SCALE GENOMIC DNA]</scope>
</reference>
<evidence type="ECO:0000313" key="3">
    <source>
        <dbReference type="Proteomes" id="UP000002173"/>
    </source>
</evidence>
<keyword evidence="3" id="KW-1185">Reference proteome</keyword>
<keyword evidence="1" id="KW-0812">Transmembrane</keyword>
<dbReference type="VEuPathDB" id="PiroplasmaDB:BBOV_III000290"/>
<protein>
    <submittedName>
        <fullName evidence="2">Uncharacterized protein</fullName>
    </submittedName>
</protein>
<dbReference type="eggNOG" id="ENOG502TN3T">
    <property type="taxonomic scope" value="Eukaryota"/>
</dbReference>
<reference evidence="2 3" key="1">
    <citation type="journal article" date="2007" name="PLoS Pathog.">
        <title>Genome sequence of Babesia bovis and comparative analysis of apicomplexan hemoprotozoa.</title>
        <authorList>
            <person name="Brayton K.A."/>
            <person name="Lau A.O.T."/>
            <person name="Herndon D.R."/>
            <person name="Hannick L."/>
            <person name="Kappmeyer L.S."/>
            <person name="Berens S.J."/>
            <person name="Bidwell S.L."/>
            <person name="Brown W.C."/>
            <person name="Crabtree J."/>
            <person name="Fadrosh D."/>
            <person name="Feldblum T."/>
            <person name="Forberger H.A."/>
            <person name="Haas B.J."/>
            <person name="Howell J.M."/>
            <person name="Khouri H."/>
            <person name="Koo H."/>
            <person name="Mann D.J."/>
            <person name="Norimine J."/>
            <person name="Paulsen I.T."/>
            <person name="Radune D."/>
            <person name="Ren Q."/>
            <person name="Smith R.K. Jr."/>
            <person name="Suarez C.E."/>
            <person name="White O."/>
            <person name="Wortman J.R."/>
            <person name="Knowles D.P. Jr."/>
            <person name="McElwain T.F."/>
            <person name="Nene V.M."/>
        </authorList>
    </citation>
    <scope>NUCLEOTIDE SEQUENCE [LARGE SCALE GENOMIC DNA]</scope>
    <source>
        <strain evidence="2">T2Bo</strain>
    </source>
</reference>
<evidence type="ECO:0000313" key="2">
    <source>
        <dbReference type="EMBL" id="EDO07596.1"/>
    </source>
</evidence>
<comment type="caution">
    <text evidence="2">The sequence shown here is derived from an EMBL/GenBank/DDBJ whole genome shotgun (WGS) entry which is preliminary data.</text>
</comment>
<feature type="transmembrane region" description="Helical" evidence="1">
    <location>
        <begin position="49"/>
        <end position="67"/>
    </location>
</feature>